<proteinExistence type="predicted"/>
<feature type="non-terminal residue" evidence="1">
    <location>
        <position position="1"/>
    </location>
</feature>
<protein>
    <submittedName>
        <fullName evidence="1">Uncharacterized protein</fullName>
    </submittedName>
</protein>
<accession>A0A383A3F4</accession>
<gene>
    <name evidence="1" type="ORF">METZ01_LOCUS455270</name>
</gene>
<reference evidence="1" key="1">
    <citation type="submission" date="2018-05" db="EMBL/GenBank/DDBJ databases">
        <authorList>
            <person name="Lanie J.A."/>
            <person name="Ng W.-L."/>
            <person name="Kazmierczak K.M."/>
            <person name="Andrzejewski T.M."/>
            <person name="Davidsen T.M."/>
            <person name="Wayne K.J."/>
            <person name="Tettelin H."/>
            <person name="Glass J.I."/>
            <person name="Rusch D."/>
            <person name="Podicherti R."/>
            <person name="Tsui H.-C.T."/>
            <person name="Winkler M.E."/>
        </authorList>
    </citation>
    <scope>NUCLEOTIDE SEQUENCE</scope>
</reference>
<name>A0A383A3F4_9ZZZZ</name>
<organism evidence="1">
    <name type="scientific">marine metagenome</name>
    <dbReference type="NCBI Taxonomy" id="408172"/>
    <lineage>
        <taxon>unclassified sequences</taxon>
        <taxon>metagenomes</taxon>
        <taxon>ecological metagenomes</taxon>
    </lineage>
</organism>
<evidence type="ECO:0000313" key="1">
    <source>
        <dbReference type="EMBL" id="SVE02416.1"/>
    </source>
</evidence>
<dbReference type="EMBL" id="UINC01188953">
    <property type="protein sequence ID" value="SVE02416.1"/>
    <property type="molecule type" value="Genomic_DNA"/>
</dbReference>
<dbReference type="AlphaFoldDB" id="A0A383A3F4"/>
<sequence length="31" mass="3319">VFFCYSNVAVLLPISTRFTGVISAGIASQRT</sequence>